<sequence>MFKNAFIGPIPEEILKFENLYSLDLSGNNSSQGLPTELGKLQSLKTLYLNDKSLSGAIADTLWSSKLENIHNPGVGVVELADESVTINATVSLNPTVVPGNNAEGLKSALAFILGNPDRKARSKFY</sequence>
<dbReference type="PANTHER" id="PTHR48064">
    <property type="entry name" value="OS01G0750400 PROTEIN"/>
    <property type="match status" value="1"/>
</dbReference>
<accession>A0A176WK66</accession>
<dbReference type="InterPro" id="IPR053038">
    <property type="entry name" value="RLP_Defense"/>
</dbReference>
<dbReference type="Gene3D" id="3.80.10.10">
    <property type="entry name" value="Ribonuclease Inhibitor"/>
    <property type="match status" value="1"/>
</dbReference>
<dbReference type="InterPro" id="IPR032675">
    <property type="entry name" value="LRR_dom_sf"/>
</dbReference>
<dbReference type="Proteomes" id="UP000077202">
    <property type="component" value="Unassembled WGS sequence"/>
</dbReference>
<gene>
    <name evidence="1" type="ORF">AXG93_107s1280</name>
</gene>
<protein>
    <submittedName>
        <fullName evidence="1">Uncharacterized protein</fullName>
    </submittedName>
</protein>
<dbReference type="InterPro" id="IPR001611">
    <property type="entry name" value="Leu-rich_rpt"/>
</dbReference>
<organism evidence="1 2">
    <name type="scientific">Marchantia polymorpha subsp. ruderalis</name>
    <dbReference type="NCBI Taxonomy" id="1480154"/>
    <lineage>
        <taxon>Eukaryota</taxon>
        <taxon>Viridiplantae</taxon>
        <taxon>Streptophyta</taxon>
        <taxon>Embryophyta</taxon>
        <taxon>Marchantiophyta</taxon>
        <taxon>Marchantiopsida</taxon>
        <taxon>Marchantiidae</taxon>
        <taxon>Marchantiales</taxon>
        <taxon>Marchantiaceae</taxon>
        <taxon>Marchantia</taxon>
    </lineage>
</organism>
<evidence type="ECO:0000313" key="1">
    <source>
        <dbReference type="EMBL" id="OAE32745.1"/>
    </source>
</evidence>
<proteinExistence type="predicted"/>
<dbReference type="SUPFAM" id="SSF52058">
    <property type="entry name" value="L domain-like"/>
    <property type="match status" value="1"/>
</dbReference>
<dbReference type="EMBL" id="LVLJ01000744">
    <property type="protein sequence ID" value="OAE32745.1"/>
    <property type="molecule type" value="Genomic_DNA"/>
</dbReference>
<evidence type="ECO:0000313" key="2">
    <source>
        <dbReference type="Proteomes" id="UP000077202"/>
    </source>
</evidence>
<name>A0A176WK66_MARPO</name>
<dbReference type="AlphaFoldDB" id="A0A176WK66"/>
<keyword evidence="2" id="KW-1185">Reference proteome</keyword>
<dbReference type="PANTHER" id="PTHR48064:SF6">
    <property type="entry name" value="RECEPTOR-LIKE PROTEIN KINASE 2"/>
    <property type="match status" value="1"/>
</dbReference>
<reference evidence="1" key="1">
    <citation type="submission" date="2016-03" db="EMBL/GenBank/DDBJ databases">
        <title>Mechanisms controlling the formation of the plant cell surface in tip-growing cells are functionally conserved among land plants.</title>
        <authorList>
            <person name="Honkanen S."/>
            <person name="Jones V.A."/>
            <person name="Morieri G."/>
            <person name="Champion C."/>
            <person name="Hetherington A.J."/>
            <person name="Kelly S."/>
            <person name="Saint-Marcoux D."/>
            <person name="Proust H."/>
            <person name="Prescott H."/>
            <person name="Dolan L."/>
        </authorList>
    </citation>
    <scope>NUCLEOTIDE SEQUENCE [LARGE SCALE GENOMIC DNA]</scope>
    <source>
        <tissue evidence="1">Whole gametophyte</tissue>
    </source>
</reference>
<dbReference type="Pfam" id="PF00560">
    <property type="entry name" value="LRR_1"/>
    <property type="match status" value="1"/>
</dbReference>
<comment type="caution">
    <text evidence="1">The sequence shown here is derived from an EMBL/GenBank/DDBJ whole genome shotgun (WGS) entry which is preliminary data.</text>
</comment>